<organism evidence="1 2">
    <name type="scientific">Vermiconidia calcicola</name>
    <dbReference type="NCBI Taxonomy" id="1690605"/>
    <lineage>
        <taxon>Eukaryota</taxon>
        <taxon>Fungi</taxon>
        <taxon>Dikarya</taxon>
        <taxon>Ascomycota</taxon>
        <taxon>Pezizomycotina</taxon>
        <taxon>Dothideomycetes</taxon>
        <taxon>Dothideomycetidae</taxon>
        <taxon>Mycosphaerellales</taxon>
        <taxon>Extremaceae</taxon>
        <taxon>Vermiconidia</taxon>
    </lineage>
</organism>
<dbReference type="Proteomes" id="UP001281147">
    <property type="component" value="Unassembled WGS sequence"/>
</dbReference>
<comment type="caution">
    <text evidence="1">The sequence shown here is derived from an EMBL/GenBank/DDBJ whole genome shotgun (WGS) entry which is preliminary data.</text>
</comment>
<evidence type="ECO:0000313" key="1">
    <source>
        <dbReference type="EMBL" id="KAK3725093.1"/>
    </source>
</evidence>
<protein>
    <submittedName>
        <fullName evidence="1">Uncharacterized protein</fullName>
    </submittedName>
</protein>
<sequence length="126" mass="13845">MGAQTIRSQTLGVSVGNPLSLHPDLGVFNDSEASISTPRESSLYLLQCRSSYIKHLLTHVNPYTGLSYAEDPIIFAYTTGNELSGPLFGDQDVPVEWTDEICKYVEELGPHKLCIDGTYGVNETHL</sequence>
<reference evidence="1" key="1">
    <citation type="submission" date="2023-07" db="EMBL/GenBank/DDBJ databases">
        <title>Black Yeasts Isolated from many extreme environments.</title>
        <authorList>
            <person name="Coleine C."/>
            <person name="Stajich J.E."/>
            <person name="Selbmann L."/>
        </authorList>
    </citation>
    <scope>NUCLEOTIDE SEQUENCE</scope>
    <source>
        <strain evidence="1">CCFEE 5714</strain>
    </source>
</reference>
<dbReference type="EMBL" id="JAUTXU010000003">
    <property type="protein sequence ID" value="KAK3725093.1"/>
    <property type="molecule type" value="Genomic_DNA"/>
</dbReference>
<keyword evidence="2" id="KW-1185">Reference proteome</keyword>
<evidence type="ECO:0000313" key="2">
    <source>
        <dbReference type="Proteomes" id="UP001281147"/>
    </source>
</evidence>
<accession>A0ACC3NY54</accession>
<name>A0ACC3NY54_9PEZI</name>
<proteinExistence type="predicted"/>
<gene>
    <name evidence="1" type="ORF">LTR37_000604</name>
</gene>